<dbReference type="InterPro" id="IPR052061">
    <property type="entry name" value="PTE-AB_protein"/>
</dbReference>
<feature type="domain" description="Thioesterase" evidence="1">
    <location>
        <begin position="130"/>
        <end position="203"/>
    </location>
</feature>
<evidence type="ECO:0000313" key="3">
    <source>
        <dbReference type="Proteomes" id="UP000275078"/>
    </source>
</evidence>
<gene>
    <name evidence="2" type="ORF">BJ508DRAFT_303671</name>
</gene>
<dbReference type="SUPFAM" id="SSF54637">
    <property type="entry name" value="Thioesterase/thiol ester dehydrase-isomerase"/>
    <property type="match status" value="1"/>
</dbReference>
<keyword evidence="2" id="KW-0413">Isomerase</keyword>
<dbReference type="InterPro" id="IPR006683">
    <property type="entry name" value="Thioestr_dom"/>
</dbReference>
<dbReference type="Proteomes" id="UP000275078">
    <property type="component" value="Unassembled WGS sequence"/>
</dbReference>
<dbReference type="Pfam" id="PF03061">
    <property type="entry name" value="4HBT"/>
    <property type="match status" value="1"/>
</dbReference>
<dbReference type="GO" id="GO:0016853">
    <property type="term" value="F:isomerase activity"/>
    <property type="evidence" value="ECO:0007669"/>
    <property type="project" value="UniProtKB-KW"/>
</dbReference>
<dbReference type="STRING" id="1160509.A0A3N4ISH5"/>
<dbReference type="OrthoDB" id="506431at2759"/>
<dbReference type="Gene3D" id="3.10.129.10">
    <property type="entry name" value="Hotdog Thioesterase"/>
    <property type="match status" value="1"/>
</dbReference>
<dbReference type="EMBL" id="ML119658">
    <property type="protein sequence ID" value="RPA84564.1"/>
    <property type="molecule type" value="Genomic_DNA"/>
</dbReference>
<dbReference type="InterPro" id="IPR029069">
    <property type="entry name" value="HotDog_dom_sf"/>
</dbReference>
<keyword evidence="3" id="KW-1185">Reference proteome</keyword>
<protein>
    <submittedName>
        <fullName evidence="2">Thioesterase/thiol ester dehydrase-isomerase</fullName>
    </submittedName>
</protein>
<reference evidence="2 3" key="1">
    <citation type="journal article" date="2018" name="Nat. Ecol. Evol.">
        <title>Pezizomycetes genomes reveal the molecular basis of ectomycorrhizal truffle lifestyle.</title>
        <authorList>
            <person name="Murat C."/>
            <person name="Payen T."/>
            <person name="Noel B."/>
            <person name="Kuo A."/>
            <person name="Morin E."/>
            <person name="Chen J."/>
            <person name="Kohler A."/>
            <person name="Krizsan K."/>
            <person name="Balestrini R."/>
            <person name="Da Silva C."/>
            <person name="Montanini B."/>
            <person name="Hainaut M."/>
            <person name="Levati E."/>
            <person name="Barry K.W."/>
            <person name="Belfiori B."/>
            <person name="Cichocki N."/>
            <person name="Clum A."/>
            <person name="Dockter R.B."/>
            <person name="Fauchery L."/>
            <person name="Guy J."/>
            <person name="Iotti M."/>
            <person name="Le Tacon F."/>
            <person name="Lindquist E.A."/>
            <person name="Lipzen A."/>
            <person name="Malagnac F."/>
            <person name="Mello A."/>
            <person name="Molinier V."/>
            <person name="Miyauchi S."/>
            <person name="Poulain J."/>
            <person name="Riccioni C."/>
            <person name="Rubini A."/>
            <person name="Sitrit Y."/>
            <person name="Splivallo R."/>
            <person name="Traeger S."/>
            <person name="Wang M."/>
            <person name="Zifcakova L."/>
            <person name="Wipf D."/>
            <person name="Zambonelli A."/>
            <person name="Paolocci F."/>
            <person name="Nowrousian M."/>
            <person name="Ottonello S."/>
            <person name="Baldrian P."/>
            <person name="Spatafora J.W."/>
            <person name="Henrissat B."/>
            <person name="Nagy L.G."/>
            <person name="Aury J.M."/>
            <person name="Wincker P."/>
            <person name="Grigoriev I.V."/>
            <person name="Bonfante P."/>
            <person name="Martin F.M."/>
        </authorList>
    </citation>
    <scope>NUCLEOTIDE SEQUENCE [LARGE SCALE GENOMIC DNA]</scope>
    <source>
        <strain evidence="2 3">RN42</strain>
    </source>
</reference>
<organism evidence="2 3">
    <name type="scientific">Ascobolus immersus RN42</name>
    <dbReference type="NCBI Taxonomy" id="1160509"/>
    <lineage>
        <taxon>Eukaryota</taxon>
        <taxon>Fungi</taxon>
        <taxon>Dikarya</taxon>
        <taxon>Ascomycota</taxon>
        <taxon>Pezizomycotina</taxon>
        <taxon>Pezizomycetes</taxon>
        <taxon>Pezizales</taxon>
        <taxon>Ascobolaceae</taxon>
        <taxon>Ascobolus</taxon>
    </lineage>
</organism>
<sequence>MAANIFRTRLLAAPLAFLGTTASTYYFLSPFTYLPAYLPVPTEEKLTANASSLPLVQKLRSDPTLTELPSSQFGAVLPPSSYTSSVISGGAGLGYNRVWVRQTDDLTTGAKKGDATSLVWLGRDLAGFPGVVHGGVLATVLDEAMGRQAMGCLGGKAVTGGLELRYRSKTWTRQFVVVRTGVVKAEGRKAVIKGRVESLDGTLLVEADGTFVIPRSWKLE</sequence>
<accession>A0A3N4ISH5</accession>
<proteinExistence type="predicted"/>
<dbReference type="PANTHER" id="PTHR47260:SF1">
    <property type="entry name" value="UPF0644 PROTEIN PB2B4.06"/>
    <property type="match status" value="1"/>
</dbReference>
<dbReference type="AlphaFoldDB" id="A0A3N4ISH5"/>
<dbReference type="PANTHER" id="PTHR47260">
    <property type="entry name" value="UPF0644 PROTEIN PB2B4.06"/>
    <property type="match status" value="1"/>
</dbReference>
<evidence type="ECO:0000259" key="1">
    <source>
        <dbReference type="Pfam" id="PF03061"/>
    </source>
</evidence>
<evidence type="ECO:0000313" key="2">
    <source>
        <dbReference type="EMBL" id="RPA84564.1"/>
    </source>
</evidence>
<dbReference type="CDD" id="cd03443">
    <property type="entry name" value="PaaI_thioesterase"/>
    <property type="match status" value="1"/>
</dbReference>
<name>A0A3N4ISH5_ASCIM</name>